<evidence type="ECO:0000256" key="8">
    <source>
        <dbReference type="ARBA" id="ARBA00022989"/>
    </source>
</evidence>
<keyword evidence="7" id="KW-0249">Electron transport</keyword>
<dbReference type="GO" id="GO:0046872">
    <property type="term" value="F:metal ion binding"/>
    <property type="evidence" value="ECO:0007669"/>
    <property type="project" value="UniProtKB-KW"/>
</dbReference>
<feature type="transmembrane region" description="Helical" evidence="12">
    <location>
        <begin position="153"/>
        <end position="175"/>
    </location>
</feature>
<feature type="chain" id="PRO_5038868221" description="Cytochrome b561 domain-containing protein" evidence="13">
    <location>
        <begin position="28"/>
        <end position="244"/>
    </location>
</feature>
<dbReference type="GO" id="GO:0020037">
    <property type="term" value="F:heme binding"/>
    <property type="evidence" value="ECO:0007669"/>
    <property type="project" value="TreeGrafter"/>
</dbReference>
<keyword evidence="8 12" id="KW-1133">Transmembrane helix</keyword>
<evidence type="ECO:0000256" key="9">
    <source>
        <dbReference type="ARBA" id="ARBA00023004"/>
    </source>
</evidence>
<evidence type="ECO:0000256" key="13">
    <source>
        <dbReference type="SAM" id="SignalP"/>
    </source>
</evidence>
<keyword evidence="5 12" id="KW-0812">Transmembrane</keyword>
<gene>
    <name evidence="15" type="ORF">J5N97_000766</name>
</gene>
<dbReference type="Pfam" id="PF03188">
    <property type="entry name" value="Cytochrom_B561"/>
    <property type="match status" value="1"/>
</dbReference>
<accession>A0A9D5BV63</accession>
<reference evidence="15 16" key="1">
    <citation type="journal article" date="2022" name="Hortic Res">
        <title>The genome of Dioscorea zingiberensis sheds light on the biosynthesis, origin and evolution of the medicinally important diosgenin saponins.</title>
        <authorList>
            <person name="Li Y."/>
            <person name="Tan C."/>
            <person name="Li Z."/>
            <person name="Guo J."/>
            <person name="Li S."/>
            <person name="Chen X."/>
            <person name="Wang C."/>
            <person name="Dai X."/>
            <person name="Yang H."/>
            <person name="Song W."/>
            <person name="Hou L."/>
            <person name="Xu J."/>
            <person name="Tong Z."/>
            <person name="Xu A."/>
            <person name="Yuan X."/>
            <person name="Wang W."/>
            <person name="Yang Q."/>
            <person name="Chen L."/>
            <person name="Sun Z."/>
            <person name="Wang K."/>
            <person name="Pan B."/>
            <person name="Chen J."/>
            <person name="Bao Y."/>
            <person name="Liu F."/>
            <person name="Qi X."/>
            <person name="Gang D.R."/>
            <person name="Wen J."/>
            <person name="Li J."/>
        </authorList>
    </citation>
    <scope>NUCLEOTIDE SEQUENCE [LARGE SCALE GENOMIC DNA]</scope>
    <source>
        <strain evidence="15">Dzin_1.0</strain>
    </source>
</reference>
<feature type="transmembrane region" description="Helical" evidence="12">
    <location>
        <begin position="124"/>
        <end position="141"/>
    </location>
</feature>
<dbReference type="GO" id="GO:0016020">
    <property type="term" value="C:membrane"/>
    <property type="evidence" value="ECO:0007669"/>
    <property type="project" value="UniProtKB-SubCell"/>
</dbReference>
<evidence type="ECO:0000313" key="16">
    <source>
        <dbReference type="Proteomes" id="UP001085076"/>
    </source>
</evidence>
<proteinExistence type="predicted"/>
<dbReference type="SMART" id="SM00665">
    <property type="entry name" value="B561"/>
    <property type="match status" value="1"/>
</dbReference>
<dbReference type="PANTHER" id="PTHR15422">
    <property type="entry name" value="OS05G0565100 PROTEIN"/>
    <property type="match status" value="1"/>
</dbReference>
<keyword evidence="13" id="KW-0732">Signal</keyword>
<feature type="signal peptide" evidence="13">
    <location>
        <begin position="1"/>
        <end position="27"/>
    </location>
</feature>
<feature type="domain" description="Cytochrome b561" evidence="14">
    <location>
        <begin position="10"/>
        <end position="215"/>
    </location>
</feature>
<dbReference type="AlphaFoldDB" id="A0A9D5BV63"/>
<dbReference type="EMBL" id="JAGGNH010000033">
    <property type="protein sequence ID" value="KAJ0961266.1"/>
    <property type="molecule type" value="Genomic_DNA"/>
</dbReference>
<evidence type="ECO:0000256" key="5">
    <source>
        <dbReference type="ARBA" id="ARBA00022692"/>
    </source>
</evidence>
<evidence type="ECO:0000256" key="6">
    <source>
        <dbReference type="ARBA" id="ARBA00022723"/>
    </source>
</evidence>
<evidence type="ECO:0000313" key="15">
    <source>
        <dbReference type="EMBL" id="KAJ0961266.1"/>
    </source>
</evidence>
<organism evidence="15 16">
    <name type="scientific">Dioscorea zingiberensis</name>
    <dbReference type="NCBI Taxonomy" id="325984"/>
    <lineage>
        <taxon>Eukaryota</taxon>
        <taxon>Viridiplantae</taxon>
        <taxon>Streptophyta</taxon>
        <taxon>Embryophyta</taxon>
        <taxon>Tracheophyta</taxon>
        <taxon>Spermatophyta</taxon>
        <taxon>Magnoliopsida</taxon>
        <taxon>Liliopsida</taxon>
        <taxon>Dioscoreales</taxon>
        <taxon>Dioscoreaceae</taxon>
        <taxon>Dioscorea</taxon>
    </lineage>
</organism>
<dbReference type="GO" id="GO:0140575">
    <property type="term" value="F:transmembrane monodehydroascorbate reductase activity"/>
    <property type="evidence" value="ECO:0007669"/>
    <property type="project" value="InterPro"/>
</dbReference>
<feature type="transmembrane region" description="Helical" evidence="12">
    <location>
        <begin position="51"/>
        <end position="72"/>
    </location>
</feature>
<dbReference type="PANTHER" id="PTHR15422:SF24">
    <property type="entry name" value="DOMON RELATED DOMAIN-CONTAINING PROTEIN"/>
    <property type="match status" value="1"/>
</dbReference>
<evidence type="ECO:0000256" key="12">
    <source>
        <dbReference type="SAM" id="Phobius"/>
    </source>
</evidence>
<dbReference type="InterPro" id="IPR006593">
    <property type="entry name" value="Cyt_b561/ferric_Rdtase_TM"/>
</dbReference>
<dbReference type="PROSITE" id="PS50939">
    <property type="entry name" value="CYTOCHROME_B561"/>
    <property type="match status" value="1"/>
</dbReference>
<dbReference type="Proteomes" id="UP001085076">
    <property type="component" value="Unassembled WGS sequence"/>
</dbReference>
<evidence type="ECO:0000256" key="4">
    <source>
        <dbReference type="ARBA" id="ARBA00022617"/>
    </source>
</evidence>
<keyword evidence="4" id="KW-0349">Heme</keyword>
<keyword evidence="16" id="KW-1185">Reference proteome</keyword>
<sequence>MQAFVRKEMSVVLVSFLVLLLSPSVDSSVHNHTNIQHNPPKLSPQLSFQITFHAFLLWASIGFLMPVGILVIRMSNRVECGRRLKALFYSHVILQITAVLLALAGAILSIIHFENSFSNTHQRIGLALYGFIVIQPLVGFFRPQRGVKVRSIWYFVHWFLGNGICILGIINIYIGLHAFHAKTSKSVRIWTILFTVEVCVITFIYLLQDRWDYMQKQGVILGNEQIRPTDHSPPSNQKDEVVIP</sequence>
<evidence type="ECO:0000256" key="7">
    <source>
        <dbReference type="ARBA" id="ARBA00022982"/>
    </source>
</evidence>
<dbReference type="CDD" id="cd08760">
    <property type="entry name" value="Cyt_b561_FRRS1_like"/>
    <property type="match status" value="1"/>
</dbReference>
<keyword evidence="10 12" id="KW-0472">Membrane</keyword>
<feature type="transmembrane region" description="Helical" evidence="12">
    <location>
        <begin position="92"/>
        <end position="112"/>
    </location>
</feature>
<evidence type="ECO:0000256" key="3">
    <source>
        <dbReference type="ARBA" id="ARBA00022448"/>
    </source>
</evidence>
<comment type="caution">
    <text evidence="15">The sequence shown here is derived from an EMBL/GenBank/DDBJ whole genome shotgun (WGS) entry which is preliminary data.</text>
</comment>
<evidence type="ECO:0000256" key="1">
    <source>
        <dbReference type="ARBA" id="ARBA00001970"/>
    </source>
</evidence>
<keyword evidence="6" id="KW-0479">Metal-binding</keyword>
<dbReference type="OrthoDB" id="19261at2759"/>
<comment type="subcellular location">
    <subcellularLocation>
        <location evidence="2">Membrane</location>
        <topology evidence="2">Multi-pass membrane protein</topology>
    </subcellularLocation>
</comment>
<evidence type="ECO:0000256" key="2">
    <source>
        <dbReference type="ARBA" id="ARBA00004141"/>
    </source>
</evidence>
<feature type="region of interest" description="Disordered" evidence="11">
    <location>
        <begin position="225"/>
        <end position="244"/>
    </location>
</feature>
<evidence type="ECO:0000259" key="14">
    <source>
        <dbReference type="PROSITE" id="PS50939"/>
    </source>
</evidence>
<keyword evidence="3" id="KW-0813">Transport</keyword>
<name>A0A9D5BV63_9LILI</name>
<feature type="transmembrane region" description="Helical" evidence="12">
    <location>
        <begin position="187"/>
        <end position="207"/>
    </location>
</feature>
<evidence type="ECO:0000256" key="11">
    <source>
        <dbReference type="SAM" id="MobiDB-lite"/>
    </source>
</evidence>
<comment type="cofactor">
    <cofactor evidence="1">
        <name>heme b</name>
        <dbReference type="ChEBI" id="CHEBI:60344"/>
    </cofactor>
</comment>
<dbReference type="Gene3D" id="1.20.120.1770">
    <property type="match status" value="1"/>
</dbReference>
<keyword evidence="9" id="KW-0408">Iron</keyword>
<dbReference type="InterPro" id="IPR045150">
    <property type="entry name" value="CYB561D1/2"/>
</dbReference>
<evidence type="ECO:0000256" key="10">
    <source>
        <dbReference type="ARBA" id="ARBA00023136"/>
    </source>
</evidence>
<protein>
    <recommendedName>
        <fullName evidence="14">Cytochrome b561 domain-containing protein</fullName>
    </recommendedName>
</protein>